<gene>
    <name evidence="5" type="ORF">DWQ51_21375</name>
</gene>
<comment type="caution">
    <text evidence="5">The sequence shown here is derived from an EMBL/GenBank/DDBJ whole genome shotgun (WGS) entry which is preliminary data.</text>
</comment>
<dbReference type="SUPFAM" id="SSF51120">
    <property type="entry name" value="beta-Roll"/>
    <property type="match status" value="1"/>
</dbReference>
<keyword evidence="2" id="KW-0677">Repeat</keyword>
<evidence type="ECO:0000259" key="4">
    <source>
        <dbReference type="SMART" id="SM00237"/>
    </source>
</evidence>
<dbReference type="GO" id="GO:0005509">
    <property type="term" value="F:calcium ion binding"/>
    <property type="evidence" value="ECO:0007669"/>
    <property type="project" value="InterPro"/>
</dbReference>
<dbReference type="InterPro" id="IPR038081">
    <property type="entry name" value="CalX-like_sf"/>
</dbReference>
<dbReference type="Proteomes" id="UP000257002">
    <property type="component" value="Unassembled WGS sequence"/>
</dbReference>
<dbReference type="GO" id="GO:0016020">
    <property type="term" value="C:membrane"/>
    <property type="evidence" value="ECO:0007669"/>
    <property type="project" value="InterPro"/>
</dbReference>
<sequence>MQNTVEIFNGSSWVNLWSSGGSPGVQDNAWTPQQFDISAHKSASTQIRFGFNVGSTGAWTVSSWNVDDVKIYGDGGAATKSISLAKTTDGKEAGSVSSVFTLTRTGDLSSALTVNYTLAGTATPGGVDYTGTTPNSVTFGAGSSTATITLPTIDDLLSDPSETIITTITAPAGYTISGPNTATATILDNDGNSANNNLVGTSFADALAGVGGNDTLDGGLGVDTLTGGVGNDFFRLDNVANGDLITDFSVPADTIILANSLDSTAGSINPGINGLLFDSGNVNGSVLNAAWFFKGAGSTGGGSGTLSGIYVNTSNGDIWYNDSTVAGSYLIANVGTVAAAGMTRFDFVYGV</sequence>
<dbReference type="InterPro" id="IPR003644">
    <property type="entry name" value="Calx_beta"/>
</dbReference>
<dbReference type="Gene3D" id="2.150.10.10">
    <property type="entry name" value="Serralysin-like metalloprotease, C-terminal"/>
    <property type="match status" value="1"/>
</dbReference>
<organism evidence="5 6">
    <name type="scientific">Microcystis wesenbergii TW10</name>
    <dbReference type="NCBI Taxonomy" id="2060474"/>
    <lineage>
        <taxon>Bacteria</taxon>
        <taxon>Bacillati</taxon>
        <taxon>Cyanobacteriota</taxon>
        <taxon>Cyanophyceae</taxon>
        <taxon>Oscillatoriophycideae</taxon>
        <taxon>Chroococcales</taxon>
        <taxon>Microcystaceae</taxon>
        <taxon>Microcystis</taxon>
    </lineage>
</organism>
<evidence type="ECO:0000256" key="2">
    <source>
        <dbReference type="ARBA" id="ARBA00022737"/>
    </source>
</evidence>
<dbReference type="InterPro" id="IPR011049">
    <property type="entry name" value="Serralysin-like_metalloprot_C"/>
</dbReference>
<dbReference type="Pfam" id="PF03160">
    <property type="entry name" value="Calx-beta"/>
    <property type="match status" value="1"/>
</dbReference>
<keyword evidence="1" id="KW-0732">Signal</keyword>
<evidence type="ECO:0000313" key="6">
    <source>
        <dbReference type="Proteomes" id="UP000257002"/>
    </source>
</evidence>
<reference evidence="5 6" key="1">
    <citation type="submission" date="2017-10" db="EMBL/GenBank/DDBJ databases">
        <title>A large-scale comparative metagenomic study reveals the eutrophication-driven functional interactions in six Microcystis-epibionts communities.</title>
        <authorList>
            <person name="Li Q."/>
            <person name="Lin F."/>
        </authorList>
    </citation>
    <scope>NUCLEOTIDE SEQUENCE [LARGE SCALE GENOMIC DNA]</scope>
    <source>
        <strain evidence="5">TW10</strain>
    </source>
</reference>
<dbReference type="GO" id="GO:0007154">
    <property type="term" value="P:cell communication"/>
    <property type="evidence" value="ECO:0007669"/>
    <property type="project" value="InterPro"/>
</dbReference>
<name>A0A3E0LHK5_9CHRO</name>
<dbReference type="SMART" id="SM00237">
    <property type="entry name" value="Calx_beta"/>
    <property type="match status" value="1"/>
</dbReference>
<dbReference type="InterPro" id="IPR001343">
    <property type="entry name" value="Hemolysn_Ca-bd"/>
</dbReference>
<accession>A0A3E0LHK5</accession>
<proteinExistence type="predicted"/>
<dbReference type="AlphaFoldDB" id="A0A3E0LHK5"/>
<dbReference type="InterPro" id="IPR018511">
    <property type="entry name" value="Hemolysin-typ_Ca-bd_CS"/>
</dbReference>
<evidence type="ECO:0000256" key="1">
    <source>
        <dbReference type="ARBA" id="ARBA00022729"/>
    </source>
</evidence>
<dbReference type="SUPFAM" id="SSF141072">
    <property type="entry name" value="CalX-like"/>
    <property type="match status" value="1"/>
</dbReference>
<feature type="domain" description="Calx-beta" evidence="4">
    <location>
        <begin position="67"/>
        <end position="169"/>
    </location>
</feature>
<keyword evidence="3" id="KW-0106">Calcium</keyword>
<evidence type="ECO:0000256" key="3">
    <source>
        <dbReference type="ARBA" id="ARBA00022837"/>
    </source>
</evidence>
<dbReference type="EMBL" id="QQWD01000038">
    <property type="protein sequence ID" value="REJ46934.1"/>
    <property type="molecule type" value="Genomic_DNA"/>
</dbReference>
<evidence type="ECO:0000313" key="5">
    <source>
        <dbReference type="EMBL" id="REJ46934.1"/>
    </source>
</evidence>
<dbReference type="Pfam" id="PF00353">
    <property type="entry name" value="HemolysinCabind"/>
    <property type="match status" value="1"/>
</dbReference>
<dbReference type="Gene3D" id="2.60.40.2030">
    <property type="match status" value="1"/>
</dbReference>
<dbReference type="PROSITE" id="PS00330">
    <property type="entry name" value="HEMOLYSIN_CALCIUM"/>
    <property type="match status" value="2"/>
</dbReference>
<protein>
    <recommendedName>
        <fullName evidence="4">Calx-beta domain-containing protein</fullName>
    </recommendedName>
</protein>